<dbReference type="GO" id="GO:0046686">
    <property type="term" value="P:response to cadmium ion"/>
    <property type="evidence" value="ECO:0007669"/>
    <property type="project" value="InterPro"/>
</dbReference>
<evidence type="ECO:0000313" key="3">
    <source>
        <dbReference type="EMBL" id="TCU83277.1"/>
    </source>
</evidence>
<dbReference type="RefSeq" id="WP_132576652.1">
    <property type="nucleotide sequence ID" value="NZ_CBCSGL010000085.1"/>
</dbReference>
<protein>
    <recommendedName>
        <fullName evidence="5">Cobalt-zinc-cadmium efflux system protein</fullName>
    </recommendedName>
</protein>
<feature type="signal peptide" evidence="2">
    <location>
        <begin position="1"/>
        <end position="23"/>
    </location>
</feature>
<evidence type="ECO:0000256" key="1">
    <source>
        <dbReference type="SAM" id="MobiDB-lite"/>
    </source>
</evidence>
<dbReference type="Proteomes" id="UP000295110">
    <property type="component" value="Unassembled WGS sequence"/>
</dbReference>
<keyword evidence="4" id="KW-1185">Reference proteome</keyword>
<evidence type="ECO:0000313" key="4">
    <source>
        <dbReference type="Proteomes" id="UP000295110"/>
    </source>
</evidence>
<evidence type="ECO:0000256" key="2">
    <source>
        <dbReference type="SAM" id="SignalP"/>
    </source>
</evidence>
<gene>
    <name evidence="3" type="ORF">EV671_10596</name>
</gene>
<organism evidence="3 4">
    <name type="scientific">Roseateles saccharophilus</name>
    <name type="common">Pseudomonas saccharophila</name>
    <dbReference type="NCBI Taxonomy" id="304"/>
    <lineage>
        <taxon>Bacteria</taxon>
        <taxon>Pseudomonadati</taxon>
        <taxon>Pseudomonadota</taxon>
        <taxon>Betaproteobacteria</taxon>
        <taxon>Burkholderiales</taxon>
        <taxon>Sphaerotilaceae</taxon>
        <taxon>Roseateles</taxon>
    </lineage>
</organism>
<reference evidence="3 4" key="1">
    <citation type="submission" date="2019-03" db="EMBL/GenBank/DDBJ databases">
        <title>Genomic Encyclopedia of Type Strains, Phase IV (KMG-IV): sequencing the most valuable type-strain genomes for metagenomic binning, comparative biology and taxonomic classification.</title>
        <authorList>
            <person name="Goeker M."/>
        </authorList>
    </citation>
    <scope>NUCLEOTIDE SEQUENCE [LARGE SCALE GENOMIC DNA]</scope>
    <source>
        <strain evidence="3 4">DSM 654</strain>
    </source>
</reference>
<feature type="region of interest" description="Disordered" evidence="1">
    <location>
        <begin position="36"/>
        <end position="60"/>
    </location>
</feature>
<name>A0A4R3U9S0_ROSSA</name>
<evidence type="ECO:0008006" key="5">
    <source>
        <dbReference type="Google" id="ProtNLM"/>
    </source>
</evidence>
<comment type="caution">
    <text evidence="3">The sequence shown here is derived from an EMBL/GenBank/DDBJ whole genome shotgun (WGS) entry which is preliminary data.</text>
</comment>
<feature type="chain" id="PRO_5020710815" description="Cobalt-zinc-cadmium efflux system protein" evidence="2">
    <location>
        <begin position="24"/>
        <end position="126"/>
    </location>
</feature>
<sequence length="126" mass="13746">MRRWLTILLLFVLPVQFAWSAAAAYCQHEQVPAKSHIGHHVHEHEAAADAGSKASGKHLGDKSASKSIKLVGDNDCGYCHLSLAKPLVSVAMTFDARAAFIVDTASNQAFRSRGPDLLERPNWRVA</sequence>
<keyword evidence="2" id="KW-0732">Signal</keyword>
<accession>A0A4R3U9S0</accession>
<dbReference type="OrthoDB" id="6717343at2"/>
<dbReference type="EMBL" id="SMBU01000059">
    <property type="protein sequence ID" value="TCU83277.1"/>
    <property type="molecule type" value="Genomic_DNA"/>
</dbReference>
<dbReference type="InterPro" id="IPR055013">
    <property type="entry name" value="CzcI"/>
</dbReference>
<dbReference type="AlphaFoldDB" id="A0A4R3U9S0"/>
<proteinExistence type="predicted"/>
<dbReference type="NCBIfam" id="NF045614">
    <property type="entry name" value="efflu_CzcI_Cupr"/>
    <property type="match status" value="1"/>
</dbReference>